<comment type="caution">
    <text evidence="2">The sequence shown here is derived from an EMBL/GenBank/DDBJ whole genome shotgun (WGS) entry which is preliminary data.</text>
</comment>
<organism evidence="2 3">
    <name type="scientific">Fasciolopsis buskii</name>
    <dbReference type="NCBI Taxonomy" id="27845"/>
    <lineage>
        <taxon>Eukaryota</taxon>
        <taxon>Metazoa</taxon>
        <taxon>Spiralia</taxon>
        <taxon>Lophotrochozoa</taxon>
        <taxon>Platyhelminthes</taxon>
        <taxon>Trematoda</taxon>
        <taxon>Digenea</taxon>
        <taxon>Plagiorchiida</taxon>
        <taxon>Echinostomata</taxon>
        <taxon>Echinostomatoidea</taxon>
        <taxon>Fasciolidae</taxon>
        <taxon>Fasciolopsis</taxon>
    </lineage>
</organism>
<evidence type="ECO:0000256" key="1">
    <source>
        <dbReference type="SAM" id="MobiDB-lite"/>
    </source>
</evidence>
<gene>
    <name evidence="2" type="ORF">FBUS_00181</name>
</gene>
<reference evidence="2" key="1">
    <citation type="submission" date="2019-05" db="EMBL/GenBank/DDBJ databases">
        <title>Annotation for the trematode Fasciolopsis buski.</title>
        <authorList>
            <person name="Choi Y.-J."/>
        </authorList>
    </citation>
    <scope>NUCLEOTIDE SEQUENCE</scope>
    <source>
        <strain evidence="2">HT</strain>
        <tissue evidence="2">Whole worm</tissue>
    </source>
</reference>
<dbReference type="AlphaFoldDB" id="A0A8E0VHC4"/>
<name>A0A8E0VHC4_9TREM</name>
<evidence type="ECO:0000313" key="3">
    <source>
        <dbReference type="Proteomes" id="UP000728185"/>
    </source>
</evidence>
<accession>A0A8E0VHC4</accession>
<feature type="region of interest" description="Disordered" evidence="1">
    <location>
        <begin position="395"/>
        <end position="422"/>
    </location>
</feature>
<dbReference type="EMBL" id="LUCM01008502">
    <property type="protein sequence ID" value="KAA0188293.1"/>
    <property type="molecule type" value="Genomic_DNA"/>
</dbReference>
<feature type="compositionally biased region" description="Polar residues" evidence="1">
    <location>
        <begin position="274"/>
        <end position="291"/>
    </location>
</feature>
<protein>
    <submittedName>
        <fullName evidence="2">Uncharacterized protein</fullName>
    </submittedName>
</protein>
<evidence type="ECO:0000313" key="2">
    <source>
        <dbReference type="EMBL" id="KAA0188293.1"/>
    </source>
</evidence>
<feature type="region of interest" description="Disordered" evidence="1">
    <location>
        <begin position="259"/>
        <end position="291"/>
    </location>
</feature>
<proteinExistence type="predicted"/>
<dbReference type="OrthoDB" id="10493446at2759"/>
<keyword evidence="3" id="KW-1185">Reference proteome</keyword>
<sequence>MLFNRGLSKKQSVAMDLCSKQRRTATVEEPSIDLVNAMHMDEILQSAKCNSTVSHVHREPFRHTRHPRNTYYRISSATCSVPGSHTEEDLNQNSKSRRHSISDFLWTKAKRLSRRIRRHMLNSVYLFHEDAYGVSWTTAHNLITHDDELDKPRTSSTTVYPDVSVHSPILHRRTRLYELDKPAREQIIPVQYKKFRSVNVDRNCSSMFDDTLNQLSPTILRNIEHELNKRHRLSTQSEAAYKNVPTGGVNQSADFHYPSSCESCEDKPTPGRHTGSNQVSASVSSKGSQEYGLSTRHFTEKPINVKQLKKDWAVPPNAYLQNGKQIPASSPNTTQHISFLHPSLSDDGIFRLEGKSSSCTNLTSTDSFDAARLNLVEQDSDIGQLERLLPRLQVRAEQQSTNRPPLRASRSARKSTLPVQVN</sequence>
<dbReference type="Proteomes" id="UP000728185">
    <property type="component" value="Unassembled WGS sequence"/>
</dbReference>